<evidence type="ECO:0000313" key="2">
    <source>
        <dbReference type="EMBL" id="PON89134.1"/>
    </source>
</evidence>
<feature type="compositionally biased region" description="Basic and acidic residues" evidence="1">
    <location>
        <begin position="18"/>
        <end position="42"/>
    </location>
</feature>
<feature type="compositionally biased region" description="Basic and acidic residues" evidence="1">
    <location>
        <begin position="55"/>
        <end position="68"/>
    </location>
</feature>
<dbReference type="STRING" id="63057.A0A2P5EUB6"/>
<comment type="caution">
    <text evidence="2">The sequence shown here is derived from an EMBL/GenBank/DDBJ whole genome shotgun (WGS) entry which is preliminary data.</text>
</comment>
<reference evidence="3" key="1">
    <citation type="submission" date="2016-06" db="EMBL/GenBank/DDBJ databases">
        <title>Parallel loss of symbiosis genes in relatives of nitrogen-fixing non-legume Parasponia.</title>
        <authorList>
            <person name="Van Velzen R."/>
            <person name="Holmer R."/>
            <person name="Bu F."/>
            <person name="Rutten L."/>
            <person name="Van Zeijl A."/>
            <person name="Liu W."/>
            <person name="Santuari L."/>
            <person name="Cao Q."/>
            <person name="Sharma T."/>
            <person name="Shen D."/>
            <person name="Roswanjaya Y."/>
            <person name="Wardhani T."/>
            <person name="Kalhor M.S."/>
            <person name="Jansen J."/>
            <person name="Van den Hoogen J."/>
            <person name="Gungor B."/>
            <person name="Hartog M."/>
            <person name="Hontelez J."/>
            <person name="Verver J."/>
            <person name="Yang W.-C."/>
            <person name="Schijlen E."/>
            <person name="Repin R."/>
            <person name="Schilthuizen M."/>
            <person name="Schranz E."/>
            <person name="Heidstra R."/>
            <person name="Miyata K."/>
            <person name="Fedorova E."/>
            <person name="Kohlen W."/>
            <person name="Bisseling T."/>
            <person name="Smit S."/>
            <person name="Geurts R."/>
        </authorList>
    </citation>
    <scope>NUCLEOTIDE SEQUENCE [LARGE SCALE GENOMIC DNA]</scope>
    <source>
        <strain evidence="3">cv. RG33-2</strain>
    </source>
</reference>
<feature type="region of interest" description="Disordered" evidence="1">
    <location>
        <begin position="1"/>
        <end position="83"/>
    </location>
</feature>
<name>A0A2P5EUB6_TREOI</name>
<evidence type="ECO:0000256" key="1">
    <source>
        <dbReference type="SAM" id="MobiDB-lite"/>
    </source>
</evidence>
<proteinExistence type="predicted"/>
<dbReference type="InParanoid" id="A0A2P5EUB6"/>
<dbReference type="OrthoDB" id="10431761at2759"/>
<accession>A0A2P5EUB6</accession>
<protein>
    <submittedName>
        <fullName evidence="2">Uncharacterized protein</fullName>
    </submittedName>
</protein>
<sequence length="83" mass="9101">MFLTLFTVKHAGVSTTSKKGEESRNEKTLSEARLEEPPEDVKQGSLAVEAAQPEHQTKGEKTLKDAVKPKHKRKKKQSSAAAS</sequence>
<dbReference type="Proteomes" id="UP000237000">
    <property type="component" value="Unassembled WGS sequence"/>
</dbReference>
<gene>
    <name evidence="2" type="ORF">TorRG33x02_149970</name>
</gene>
<dbReference type="EMBL" id="JXTC01000097">
    <property type="protein sequence ID" value="PON89134.1"/>
    <property type="molecule type" value="Genomic_DNA"/>
</dbReference>
<keyword evidence="3" id="KW-1185">Reference proteome</keyword>
<organism evidence="2 3">
    <name type="scientific">Trema orientale</name>
    <name type="common">Charcoal tree</name>
    <name type="synonym">Celtis orientalis</name>
    <dbReference type="NCBI Taxonomy" id="63057"/>
    <lineage>
        <taxon>Eukaryota</taxon>
        <taxon>Viridiplantae</taxon>
        <taxon>Streptophyta</taxon>
        <taxon>Embryophyta</taxon>
        <taxon>Tracheophyta</taxon>
        <taxon>Spermatophyta</taxon>
        <taxon>Magnoliopsida</taxon>
        <taxon>eudicotyledons</taxon>
        <taxon>Gunneridae</taxon>
        <taxon>Pentapetalae</taxon>
        <taxon>rosids</taxon>
        <taxon>fabids</taxon>
        <taxon>Rosales</taxon>
        <taxon>Cannabaceae</taxon>
        <taxon>Trema</taxon>
    </lineage>
</organism>
<dbReference type="AlphaFoldDB" id="A0A2P5EUB6"/>
<evidence type="ECO:0000313" key="3">
    <source>
        <dbReference type="Proteomes" id="UP000237000"/>
    </source>
</evidence>